<gene>
    <name evidence="1" type="ORF">F511_39287</name>
</gene>
<name>A0A2Z7DDQ5_9LAMI</name>
<dbReference type="EMBL" id="KQ986941">
    <property type="protein sequence ID" value="KZV58019.1"/>
    <property type="molecule type" value="Genomic_DNA"/>
</dbReference>
<dbReference type="Proteomes" id="UP000250235">
    <property type="component" value="Unassembled WGS sequence"/>
</dbReference>
<evidence type="ECO:0000313" key="1">
    <source>
        <dbReference type="EMBL" id="KZV58019.1"/>
    </source>
</evidence>
<organism evidence="1 2">
    <name type="scientific">Dorcoceras hygrometricum</name>
    <dbReference type="NCBI Taxonomy" id="472368"/>
    <lineage>
        <taxon>Eukaryota</taxon>
        <taxon>Viridiplantae</taxon>
        <taxon>Streptophyta</taxon>
        <taxon>Embryophyta</taxon>
        <taxon>Tracheophyta</taxon>
        <taxon>Spermatophyta</taxon>
        <taxon>Magnoliopsida</taxon>
        <taxon>eudicotyledons</taxon>
        <taxon>Gunneridae</taxon>
        <taxon>Pentapetalae</taxon>
        <taxon>asterids</taxon>
        <taxon>lamiids</taxon>
        <taxon>Lamiales</taxon>
        <taxon>Gesneriaceae</taxon>
        <taxon>Didymocarpoideae</taxon>
        <taxon>Trichosporeae</taxon>
        <taxon>Loxocarpinae</taxon>
        <taxon>Dorcoceras</taxon>
    </lineage>
</organism>
<evidence type="ECO:0000313" key="2">
    <source>
        <dbReference type="Proteomes" id="UP000250235"/>
    </source>
</evidence>
<reference evidence="1 2" key="1">
    <citation type="journal article" date="2015" name="Proc. Natl. Acad. Sci. U.S.A.">
        <title>The resurrection genome of Boea hygrometrica: A blueprint for survival of dehydration.</title>
        <authorList>
            <person name="Xiao L."/>
            <person name="Yang G."/>
            <person name="Zhang L."/>
            <person name="Yang X."/>
            <person name="Zhao S."/>
            <person name="Ji Z."/>
            <person name="Zhou Q."/>
            <person name="Hu M."/>
            <person name="Wang Y."/>
            <person name="Chen M."/>
            <person name="Xu Y."/>
            <person name="Jin H."/>
            <person name="Xiao X."/>
            <person name="Hu G."/>
            <person name="Bao F."/>
            <person name="Hu Y."/>
            <person name="Wan P."/>
            <person name="Li L."/>
            <person name="Deng X."/>
            <person name="Kuang T."/>
            <person name="Xiang C."/>
            <person name="Zhu J.K."/>
            <person name="Oliver M.J."/>
            <person name="He Y."/>
        </authorList>
    </citation>
    <scope>NUCLEOTIDE SEQUENCE [LARGE SCALE GENOMIC DNA]</scope>
    <source>
        <strain evidence="2">cv. XS01</strain>
    </source>
</reference>
<dbReference type="AlphaFoldDB" id="A0A2Z7DDQ5"/>
<proteinExistence type="predicted"/>
<accession>A0A2Z7DDQ5</accession>
<keyword evidence="2" id="KW-1185">Reference proteome</keyword>
<protein>
    <submittedName>
        <fullName evidence="1">Uncharacterized protein</fullName>
    </submittedName>
</protein>
<sequence length="139" mass="15365">MLFNRPYLGCETCVFTIKCWSGLDQLLVDVLGVVIEFSYVLESAVGKISAVVVVISWGSSASLDFNRCVLVGSNSNADVDFSRWCTSAYPAVARDRLLRVISCWYFSCDDQQRALRDSEVTTFCEQEPAVGFVSVFCSG</sequence>